<evidence type="ECO:0000313" key="5">
    <source>
        <dbReference type="Proteomes" id="UP000626092"/>
    </source>
</evidence>
<sequence>MALRHPLQSFAFLLASSKAKKLGFSFAPILQLNSRRSLRRTICTAMSTESSSSQLTHTITVPSRPAEPVHIVAAPGVNSSDFRRVSLPLSLSLATLVVLTPPVEVEDNRVVNGETLQHLSYTFGWVNCTSYCRNAIESSLFKQWLKNTEMGILANGAMSLTQVLIQGVDMFGKHVGFLKFKADVIDKETGKKVPGIVFARGPAVAVLILLESEGETFVVLTEQVRVPVGRLVLELPAGMLDDDKGDFVGTAVREVEEEIGIRLNPKDMVDLTSFLDPSTGCRVFPSPGGCDEEISVFLYRGHVDKEVIVQLQGKETGLRERGELIVVHVVDYENLWRVTADAKTLVAIALYEMAKKRGLLPPR</sequence>
<name>A0A834GMK3_RHOSS</name>
<evidence type="ECO:0000256" key="1">
    <source>
        <dbReference type="ARBA" id="ARBA00001946"/>
    </source>
</evidence>
<dbReference type="PROSITE" id="PS51462">
    <property type="entry name" value="NUDIX"/>
    <property type="match status" value="1"/>
</dbReference>
<reference evidence="4" key="1">
    <citation type="submission" date="2019-11" db="EMBL/GenBank/DDBJ databases">
        <authorList>
            <person name="Liu Y."/>
            <person name="Hou J."/>
            <person name="Li T.-Q."/>
            <person name="Guan C.-H."/>
            <person name="Wu X."/>
            <person name="Wu H.-Z."/>
            <person name="Ling F."/>
            <person name="Zhang R."/>
            <person name="Shi X.-G."/>
            <person name="Ren J.-P."/>
            <person name="Chen E.-F."/>
            <person name="Sun J.-M."/>
        </authorList>
    </citation>
    <scope>NUCLEOTIDE SEQUENCE</scope>
    <source>
        <strain evidence="4">Adult_tree_wgs_1</strain>
        <tissue evidence="4">Leaves</tissue>
    </source>
</reference>
<evidence type="ECO:0000259" key="3">
    <source>
        <dbReference type="PROSITE" id="PS51462"/>
    </source>
</evidence>
<protein>
    <recommendedName>
        <fullName evidence="3">Nudix hydrolase domain-containing protein</fullName>
    </recommendedName>
</protein>
<dbReference type="PANTHER" id="PTHR11839:SF18">
    <property type="entry name" value="NUDIX HYDROLASE DOMAIN-CONTAINING PROTEIN"/>
    <property type="match status" value="1"/>
</dbReference>
<evidence type="ECO:0000313" key="4">
    <source>
        <dbReference type="EMBL" id="KAF7134731.1"/>
    </source>
</evidence>
<organism evidence="4 5">
    <name type="scientific">Rhododendron simsii</name>
    <name type="common">Sims's rhododendron</name>
    <dbReference type="NCBI Taxonomy" id="118357"/>
    <lineage>
        <taxon>Eukaryota</taxon>
        <taxon>Viridiplantae</taxon>
        <taxon>Streptophyta</taxon>
        <taxon>Embryophyta</taxon>
        <taxon>Tracheophyta</taxon>
        <taxon>Spermatophyta</taxon>
        <taxon>Magnoliopsida</taxon>
        <taxon>eudicotyledons</taxon>
        <taxon>Gunneridae</taxon>
        <taxon>Pentapetalae</taxon>
        <taxon>asterids</taxon>
        <taxon>Ericales</taxon>
        <taxon>Ericaceae</taxon>
        <taxon>Ericoideae</taxon>
        <taxon>Rhodoreae</taxon>
        <taxon>Rhododendron</taxon>
    </lineage>
</organism>
<dbReference type="Pfam" id="PF00293">
    <property type="entry name" value="NUDIX"/>
    <property type="match status" value="1"/>
</dbReference>
<feature type="domain" description="Nudix hydrolase" evidence="3">
    <location>
        <begin position="199"/>
        <end position="352"/>
    </location>
</feature>
<dbReference type="InterPro" id="IPR015797">
    <property type="entry name" value="NUDIX_hydrolase-like_dom_sf"/>
</dbReference>
<dbReference type="SUPFAM" id="SSF55811">
    <property type="entry name" value="Nudix"/>
    <property type="match status" value="1"/>
</dbReference>
<comment type="cofactor">
    <cofactor evidence="1">
        <name>Mg(2+)</name>
        <dbReference type="ChEBI" id="CHEBI:18420"/>
    </cofactor>
</comment>
<dbReference type="EMBL" id="WJXA01000008">
    <property type="protein sequence ID" value="KAF7134731.1"/>
    <property type="molecule type" value="Genomic_DNA"/>
</dbReference>
<accession>A0A834GMK3</accession>
<dbReference type="PANTHER" id="PTHR11839">
    <property type="entry name" value="UDP/ADP-SUGAR PYROPHOSPHATASE"/>
    <property type="match status" value="1"/>
</dbReference>
<dbReference type="OrthoDB" id="10249920at2759"/>
<gene>
    <name evidence="4" type="ORF">RHSIM_Rhsim08G0184400</name>
</gene>
<dbReference type="AlphaFoldDB" id="A0A834GMK3"/>
<dbReference type="Proteomes" id="UP000626092">
    <property type="component" value="Unassembled WGS sequence"/>
</dbReference>
<dbReference type="GO" id="GO:0080042">
    <property type="term" value="F:ADP-glucose pyrophosphohydrolase activity"/>
    <property type="evidence" value="ECO:0007669"/>
    <property type="project" value="TreeGrafter"/>
</dbReference>
<proteinExistence type="predicted"/>
<dbReference type="GO" id="GO:0019693">
    <property type="term" value="P:ribose phosphate metabolic process"/>
    <property type="evidence" value="ECO:0007669"/>
    <property type="project" value="TreeGrafter"/>
</dbReference>
<keyword evidence="5" id="KW-1185">Reference proteome</keyword>
<dbReference type="InterPro" id="IPR000086">
    <property type="entry name" value="NUDIX_hydrolase_dom"/>
</dbReference>
<evidence type="ECO:0000256" key="2">
    <source>
        <dbReference type="ARBA" id="ARBA00022801"/>
    </source>
</evidence>
<dbReference type="GO" id="GO:0006753">
    <property type="term" value="P:nucleoside phosphate metabolic process"/>
    <property type="evidence" value="ECO:0007669"/>
    <property type="project" value="TreeGrafter"/>
</dbReference>
<dbReference type="CDD" id="cd03424">
    <property type="entry name" value="NUDIX_ADPRase_Nudt5_UGPPase_Nudt14"/>
    <property type="match status" value="1"/>
</dbReference>
<dbReference type="FunFam" id="3.90.79.10:FF:000050">
    <property type="entry name" value="Nudix hydrolase 14 chloroplastic"/>
    <property type="match status" value="1"/>
</dbReference>
<keyword evidence="2" id="KW-0378">Hydrolase</keyword>
<dbReference type="GO" id="GO:0080041">
    <property type="term" value="F:ADP-ribose pyrophosphohydrolase activity"/>
    <property type="evidence" value="ECO:0007669"/>
    <property type="project" value="TreeGrafter"/>
</dbReference>
<dbReference type="Gene3D" id="3.90.79.10">
    <property type="entry name" value="Nucleoside Triphosphate Pyrophosphohydrolase"/>
    <property type="match status" value="1"/>
</dbReference>
<comment type="caution">
    <text evidence="4">The sequence shown here is derived from an EMBL/GenBank/DDBJ whole genome shotgun (WGS) entry which is preliminary data.</text>
</comment>